<reference evidence="2" key="3">
    <citation type="submission" date="2020-12" db="UniProtKB">
        <authorList>
            <consortium name="EnsemblPlants"/>
        </authorList>
    </citation>
    <scope>IDENTIFICATION</scope>
</reference>
<protein>
    <recommendedName>
        <fullName evidence="4">Protein kinase domain-containing protein</fullName>
    </recommendedName>
</protein>
<dbReference type="Gene3D" id="3.30.200.20">
    <property type="entry name" value="Phosphorylase Kinase, domain 1"/>
    <property type="match status" value="1"/>
</dbReference>
<name>A0A2K1JYC9_PHYPA</name>
<keyword evidence="3" id="KW-1185">Reference proteome</keyword>
<reference evidence="1 3" key="1">
    <citation type="journal article" date="2008" name="Science">
        <title>The Physcomitrella genome reveals evolutionary insights into the conquest of land by plants.</title>
        <authorList>
            <person name="Rensing S."/>
            <person name="Lang D."/>
            <person name="Zimmer A."/>
            <person name="Terry A."/>
            <person name="Salamov A."/>
            <person name="Shapiro H."/>
            <person name="Nishiyama T."/>
            <person name="Perroud P.-F."/>
            <person name="Lindquist E."/>
            <person name="Kamisugi Y."/>
            <person name="Tanahashi T."/>
            <person name="Sakakibara K."/>
            <person name="Fujita T."/>
            <person name="Oishi K."/>
            <person name="Shin-I T."/>
            <person name="Kuroki Y."/>
            <person name="Toyoda A."/>
            <person name="Suzuki Y."/>
            <person name="Hashimoto A."/>
            <person name="Yamaguchi K."/>
            <person name="Sugano A."/>
            <person name="Kohara Y."/>
            <person name="Fujiyama A."/>
            <person name="Anterola A."/>
            <person name="Aoki S."/>
            <person name="Ashton N."/>
            <person name="Barbazuk W.B."/>
            <person name="Barker E."/>
            <person name="Bennetzen J."/>
            <person name="Bezanilla M."/>
            <person name="Blankenship R."/>
            <person name="Cho S.H."/>
            <person name="Dutcher S."/>
            <person name="Estelle M."/>
            <person name="Fawcett J.A."/>
            <person name="Gundlach H."/>
            <person name="Hanada K."/>
            <person name="Heyl A."/>
            <person name="Hicks K.A."/>
            <person name="Hugh J."/>
            <person name="Lohr M."/>
            <person name="Mayer K."/>
            <person name="Melkozernov A."/>
            <person name="Murata T."/>
            <person name="Nelson D."/>
            <person name="Pils B."/>
            <person name="Prigge M."/>
            <person name="Reiss B."/>
            <person name="Renner T."/>
            <person name="Rombauts S."/>
            <person name="Rushton P."/>
            <person name="Sanderfoot A."/>
            <person name="Schween G."/>
            <person name="Shiu S.-H."/>
            <person name="Stueber K."/>
            <person name="Theodoulou F.L."/>
            <person name="Tu H."/>
            <person name="Van de Peer Y."/>
            <person name="Verrier P.J."/>
            <person name="Waters E."/>
            <person name="Wood A."/>
            <person name="Yang L."/>
            <person name="Cove D."/>
            <person name="Cuming A."/>
            <person name="Hasebe M."/>
            <person name="Lucas S."/>
            <person name="Mishler D.B."/>
            <person name="Reski R."/>
            <person name="Grigoriev I."/>
            <person name="Quatrano R.S."/>
            <person name="Boore J.L."/>
        </authorList>
    </citation>
    <scope>NUCLEOTIDE SEQUENCE [LARGE SCALE GENOMIC DNA]</scope>
    <source>
        <strain evidence="2 3">cv. Gransden 2004</strain>
    </source>
</reference>
<sequence>MRLKHYSNKIEYNIIEEFILSSNIKSLVIIRQLNKGTYDKVYKSKWLDLVCATKKIDIEFDRTFIKVINILVRLTHFYFVKYYFAVKKNANESSPCCIPIKKKKKKKKKLVFRDKIDESKFKEDVRII</sequence>
<dbReference type="InterPro" id="IPR011009">
    <property type="entry name" value="Kinase-like_dom_sf"/>
</dbReference>
<reference evidence="1 3" key="2">
    <citation type="journal article" date="2018" name="Plant J.">
        <title>The Physcomitrella patens chromosome-scale assembly reveals moss genome structure and evolution.</title>
        <authorList>
            <person name="Lang D."/>
            <person name="Ullrich K.K."/>
            <person name="Murat F."/>
            <person name="Fuchs J."/>
            <person name="Jenkins J."/>
            <person name="Haas F.B."/>
            <person name="Piednoel M."/>
            <person name="Gundlach H."/>
            <person name="Van Bel M."/>
            <person name="Meyberg R."/>
            <person name="Vives C."/>
            <person name="Morata J."/>
            <person name="Symeonidi A."/>
            <person name="Hiss M."/>
            <person name="Muchero W."/>
            <person name="Kamisugi Y."/>
            <person name="Saleh O."/>
            <person name="Blanc G."/>
            <person name="Decker E.L."/>
            <person name="van Gessel N."/>
            <person name="Grimwood J."/>
            <person name="Hayes R.D."/>
            <person name="Graham S.W."/>
            <person name="Gunter L.E."/>
            <person name="McDaniel S.F."/>
            <person name="Hoernstein S.N.W."/>
            <person name="Larsson A."/>
            <person name="Li F.W."/>
            <person name="Perroud P.F."/>
            <person name="Phillips J."/>
            <person name="Ranjan P."/>
            <person name="Rokshar D.S."/>
            <person name="Rothfels C.J."/>
            <person name="Schneider L."/>
            <person name="Shu S."/>
            <person name="Stevenson D.W."/>
            <person name="Thummler F."/>
            <person name="Tillich M."/>
            <person name="Villarreal Aguilar J.C."/>
            <person name="Widiez T."/>
            <person name="Wong G.K."/>
            <person name="Wymore A."/>
            <person name="Zhang Y."/>
            <person name="Zimmer A.D."/>
            <person name="Quatrano R.S."/>
            <person name="Mayer K.F.X."/>
            <person name="Goodstein D."/>
            <person name="Casacuberta J.M."/>
            <person name="Vandepoele K."/>
            <person name="Reski R."/>
            <person name="Cuming A.C."/>
            <person name="Tuskan G.A."/>
            <person name="Maumus F."/>
            <person name="Salse J."/>
            <person name="Schmutz J."/>
            <person name="Rensing S.A."/>
        </authorList>
    </citation>
    <scope>NUCLEOTIDE SEQUENCE [LARGE SCALE GENOMIC DNA]</scope>
    <source>
        <strain evidence="2 3">cv. Gransden 2004</strain>
    </source>
</reference>
<accession>A0A2K1JYC9</accession>
<organism evidence="1">
    <name type="scientific">Physcomitrium patens</name>
    <name type="common">Spreading-leaved earth moss</name>
    <name type="synonym">Physcomitrella patens</name>
    <dbReference type="NCBI Taxonomy" id="3218"/>
    <lineage>
        <taxon>Eukaryota</taxon>
        <taxon>Viridiplantae</taxon>
        <taxon>Streptophyta</taxon>
        <taxon>Embryophyta</taxon>
        <taxon>Bryophyta</taxon>
        <taxon>Bryophytina</taxon>
        <taxon>Bryopsida</taxon>
        <taxon>Funariidae</taxon>
        <taxon>Funariales</taxon>
        <taxon>Funariaceae</taxon>
        <taxon>Physcomitrium</taxon>
    </lineage>
</organism>
<dbReference type="AlphaFoldDB" id="A0A2K1JYC9"/>
<dbReference type="Gramene" id="Pp3c10_9503V3.1">
    <property type="protein sequence ID" value="PAC:32899729.CDS.1"/>
    <property type="gene ID" value="Pp3c10_9503"/>
</dbReference>
<evidence type="ECO:0008006" key="4">
    <source>
        <dbReference type="Google" id="ProtNLM"/>
    </source>
</evidence>
<evidence type="ECO:0000313" key="2">
    <source>
        <dbReference type="EnsemblPlants" id="PAC:32899729.CDS.1"/>
    </source>
</evidence>
<dbReference type="EnsemblPlants" id="Pp3c10_9503V3.1">
    <property type="protein sequence ID" value="PAC:32899729.CDS.1"/>
    <property type="gene ID" value="Pp3c10_9503"/>
</dbReference>
<evidence type="ECO:0000313" key="3">
    <source>
        <dbReference type="Proteomes" id="UP000006727"/>
    </source>
</evidence>
<dbReference type="EMBL" id="ABEU02000010">
    <property type="protein sequence ID" value="PNR46538.1"/>
    <property type="molecule type" value="Genomic_DNA"/>
</dbReference>
<dbReference type="InParanoid" id="A0A2K1JYC9"/>
<evidence type="ECO:0000313" key="1">
    <source>
        <dbReference type="EMBL" id="PNR46538.1"/>
    </source>
</evidence>
<proteinExistence type="predicted"/>
<gene>
    <name evidence="1" type="ORF">PHYPA_013657</name>
</gene>
<dbReference type="SUPFAM" id="SSF56112">
    <property type="entry name" value="Protein kinase-like (PK-like)"/>
    <property type="match status" value="1"/>
</dbReference>
<dbReference type="Proteomes" id="UP000006727">
    <property type="component" value="Chromosome 10"/>
</dbReference>